<dbReference type="KEGG" id="bbrx:BRETT_000462"/>
<evidence type="ECO:0000313" key="2">
    <source>
        <dbReference type="EMBL" id="QOU20749.1"/>
    </source>
</evidence>
<protein>
    <recommendedName>
        <fullName evidence="1">Macro-like domain-containing protein</fullName>
    </recommendedName>
</protein>
<dbReference type="RefSeq" id="XP_041137242.1">
    <property type="nucleotide sequence ID" value="XM_041279028.1"/>
</dbReference>
<proteinExistence type="predicted"/>
<dbReference type="Gene3D" id="3.40.220.10">
    <property type="entry name" value="Leucine Aminopeptidase, subunit E, domain 1"/>
    <property type="match status" value="1"/>
</dbReference>
<gene>
    <name evidence="2" type="ORF">BRETT_000462</name>
</gene>
<dbReference type="InterPro" id="IPR028071">
    <property type="entry name" value="Macro-like_dom"/>
</dbReference>
<evidence type="ECO:0000259" key="1">
    <source>
        <dbReference type="Pfam" id="PF14519"/>
    </source>
</evidence>
<dbReference type="GeneID" id="64572387"/>
<dbReference type="Pfam" id="PF14519">
    <property type="entry name" value="Macro_2"/>
    <property type="match status" value="1"/>
</dbReference>
<dbReference type="AlphaFoldDB" id="A0A871R4F5"/>
<feature type="domain" description="Macro-like" evidence="1">
    <location>
        <begin position="5"/>
        <end position="260"/>
    </location>
</feature>
<organism evidence="2 3">
    <name type="scientific">Dekkera bruxellensis</name>
    <name type="common">Brettanomyces custersii</name>
    <dbReference type="NCBI Taxonomy" id="5007"/>
    <lineage>
        <taxon>Eukaryota</taxon>
        <taxon>Fungi</taxon>
        <taxon>Dikarya</taxon>
        <taxon>Ascomycota</taxon>
        <taxon>Saccharomycotina</taxon>
        <taxon>Pichiomycetes</taxon>
        <taxon>Pichiales</taxon>
        <taxon>Pichiaceae</taxon>
        <taxon>Brettanomyces</taxon>
    </lineage>
</organism>
<dbReference type="OrthoDB" id="6082470at2759"/>
<reference evidence="2" key="2">
    <citation type="journal article" name="BMC Genomics">
        <title>New genome assemblies reveal patterns of domestication and adaptation across Brettanomyces (Dekkera) species.</title>
        <authorList>
            <person name="Roach M.J."/>
            <person name="Borneman A.R."/>
        </authorList>
    </citation>
    <scope>NUCLEOTIDE SEQUENCE</scope>
    <source>
        <strain evidence="2">UCD 2041</strain>
    </source>
</reference>
<dbReference type="SUPFAM" id="SSF52949">
    <property type="entry name" value="Macro domain-like"/>
    <property type="match status" value="1"/>
</dbReference>
<dbReference type="EMBL" id="CP063136">
    <property type="protein sequence ID" value="QOU20749.1"/>
    <property type="molecule type" value="Genomic_DNA"/>
</dbReference>
<accession>A0A871R4F5</accession>
<dbReference type="Proteomes" id="UP000663131">
    <property type="component" value="Chromosome 8"/>
</dbReference>
<dbReference type="InterPro" id="IPR043472">
    <property type="entry name" value="Macro_dom-like"/>
</dbReference>
<reference evidence="2" key="1">
    <citation type="submission" date="2020-10" db="EMBL/GenBank/DDBJ databases">
        <authorList>
            <person name="Palmer J.M."/>
        </authorList>
    </citation>
    <scope>NUCLEOTIDE SEQUENCE</scope>
    <source>
        <strain evidence="2">UCD 2041</strain>
    </source>
</reference>
<name>A0A871R4F5_DEKBR</name>
<evidence type="ECO:0000313" key="3">
    <source>
        <dbReference type="Proteomes" id="UP000663131"/>
    </source>
</evidence>
<sequence>MPCHNIKKFRIVLLDLNKSICDAWTKSVHDFNKTAYSTKNLVWFDVPVEIHVHNGSFASLAEELKLQPTLKCEGQHGYHQQISRNYATTTILSPGNSIGYMGGGFDKALANLFSHGNFGWKHTEKHVQSQLLDLYKGYLTPENANLIEFSTDSFYCDSKAWNTLSANSILHMPTMRVPRPLTTATSVIEQYRYVFDCTWELLSTVNKANIETLKWEDDRHAVINTMVLTGIGTGYGGIPVQIVGKAMVAAIVIFTNHALLRIQKSIYCLKFLREDYEKLIKADDLNVRINTDKYDPEIDSLDKLF</sequence>